<evidence type="ECO:0000256" key="1">
    <source>
        <dbReference type="SAM" id="MobiDB-lite"/>
    </source>
</evidence>
<sequence length="135" mass="15729">MDDEPTDLDETERTALHDLQLGIEHLHRGYGHLVAFHHEVGRGMDRLDDAREKLRRSGHDAWADVLRDDLLPAGAIDGRWTYEVVESFADEFLTPAAEFESEVREALADGRRHVTERRQQRDWRERSEGDRQADR</sequence>
<dbReference type="EMBL" id="AOME01000075">
    <property type="protein sequence ID" value="EMA50026.1"/>
    <property type="molecule type" value="Genomic_DNA"/>
</dbReference>
<dbReference type="RefSeq" id="WP_005044958.1">
    <property type="nucleotide sequence ID" value="NZ_AOME01000075.1"/>
</dbReference>
<gene>
    <name evidence="2" type="ORF">C450_15790</name>
</gene>
<organism evidence="2 3">
    <name type="scientific">Halococcus salifodinae DSM 8989</name>
    <dbReference type="NCBI Taxonomy" id="1227456"/>
    <lineage>
        <taxon>Archaea</taxon>
        <taxon>Methanobacteriati</taxon>
        <taxon>Methanobacteriota</taxon>
        <taxon>Stenosarchaea group</taxon>
        <taxon>Halobacteria</taxon>
        <taxon>Halobacteriales</taxon>
        <taxon>Halococcaceae</taxon>
        <taxon>Halococcus</taxon>
    </lineage>
</organism>
<reference evidence="2 3" key="1">
    <citation type="journal article" date="2014" name="PLoS Genet.">
        <title>Phylogenetically driven sequencing of extremely halophilic archaea reveals strategies for static and dynamic osmo-response.</title>
        <authorList>
            <person name="Becker E.A."/>
            <person name="Seitzer P.M."/>
            <person name="Tritt A."/>
            <person name="Larsen D."/>
            <person name="Krusor M."/>
            <person name="Yao A.I."/>
            <person name="Wu D."/>
            <person name="Madern D."/>
            <person name="Eisen J.A."/>
            <person name="Darling A.E."/>
            <person name="Facciotti M.T."/>
        </authorList>
    </citation>
    <scope>NUCLEOTIDE SEQUENCE [LARGE SCALE GENOMIC DNA]</scope>
    <source>
        <strain evidence="2 3">DSM 8989</strain>
    </source>
</reference>
<proteinExistence type="predicted"/>
<evidence type="ECO:0000313" key="2">
    <source>
        <dbReference type="EMBL" id="EMA50026.1"/>
    </source>
</evidence>
<accession>M0MWT9</accession>
<keyword evidence="3" id="KW-1185">Reference proteome</keyword>
<dbReference type="OrthoDB" id="186005at2157"/>
<evidence type="ECO:0000313" key="3">
    <source>
        <dbReference type="Proteomes" id="UP000011625"/>
    </source>
</evidence>
<dbReference type="Proteomes" id="UP000011625">
    <property type="component" value="Unassembled WGS sequence"/>
</dbReference>
<comment type="caution">
    <text evidence="2">The sequence shown here is derived from an EMBL/GenBank/DDBJ whole genome shotgun (WGS) entry which is preliminary data.</text>
</comment>
<feature type="region of interest" description="Disordered" evidence="1">
    <location>
        <begin position="108"/>
        <end position="135"/>
    </location>
</feature>
<name>M0MWT9_9EURY</name>
<dbReference type="STRING" id="1227456.C450_15790"/>
<protein>
    <submittedName>
        <fullName evidence="2">Uncharacterized protein</fullName>
    </submittedName>
</protein>
<dbReference type="AlphaFoldDB" id="M0MWT9"/>
<dbReference type="PATRIC" id="fig|1227456.3.peg.3208"/>